<dbReference type="EMBL" id="CM000643">
    <property type="protein sequence ID" value="EED91132.1"/>
    <property type="molecule type" value="Genomic_DNA"/>
</dbReference>
<accession>B8C5J9</accession>
<dbReference type="HOGENOM" id="CLU_347358_0_0_1"/>
<evidence type="ECO:0000313" key="3">
    <source>
        <dbReference type="Proteomes" id="UP000001449"/>
    </source>
</evidence>
<dbReference type="PaxDb" id="35128-Thaps23072"/>
<reference evidence="2 3" key="2">
    <citation type="journal article" date="2008" name="Nature">
        <title>The Phaeodactylum genome reveals the evolutionary history of diatom genomes.</title>
        <authorList>
            <person name="Bowler C."/>
            <person name="Allen A.E."/>
            <person name="Badger J.H."/>
            <person name="Grimwood J."/>
            <person name="Jabbari K."/>
            <person name="Kuo A."/>
            <person name="Maheswari U."/>
            <person name="Martens C."/>
            <person name="Maumus F."/>
            <person name="Otillar R.P."/>
            <person name="Rayko E."/>
            <person name="Salamov A."/>
            <person name="Vandepoele K."/>
            <person name="Beszteri B."/>
            <person name="Gruber A."/>
            <person name="Heijde M."/>
            <person name="Katinka M."/>
            <person name="Mock T."/>
            <person name="Valentin K."/>
            <person name="Verret F."/>
            <person name="Berges J.A."/>
            <person name="Brownlee C."/>
            <person name="Cadoret J.P."/>
            <person name="Chiovitti A."/>
            <person name="Choi C.J."/>
            <person name="Coesel S."/>
            <person name="De Martino A."/>
            <person name="Detter J.C."/>
            <person name="Durkin C."/>
            <person name="Falciatore A."/>
            <person name="Fournet J."/>
            <person name="Haruta M."/>
            <person name="Huysman M.J."/>
            <person name="Jenkins B.D."/>
            <person name="Jiroutova K."/>
            <person name="Jorgensen R.E."/>
            <person name="Joubert Y."/>
            <person name="Kaplan A."/>
            <person name="Kroger N."/>
            <person name="Kroth P.G."/>
            <person name="La Roche J."/>
            <person name="Lindquist E."/>
            <person name="Lommer M."/>
            <person name="Martin-Jezequel V."/>
            <person name="Lopez P.J."/>
            <person name="Lucas S."/>
            <person name="Mangogna M."/>
            <person name="McGinnis K."/>
            <person name="Medlin L.K."/>
            <person name="Montsant A."/>
            <person name="Oudot-Le Secq M.P."/>
            <person name="Napoli C."/>
            <person name="Obornik M."/>
            <person name="Parker M.S."/>
            <person name="Petit J.L."/>
            <person name="Porcel B.M."/>
            <person name="Poulsen N."/>
            <person name="Robison M."/>
            <person name="Rychlewski L."/>
            <person name="Rynearson T.A."/>
            <person name="Schmutz J."/>
            <person name="Shapiro H."/>
            <person name="Siaut M."/>
            <person name="Stanley M."/>
            <person name="Sussman M.R."/>
            <person name="Taylor A.R."/>
            <person name="Vardi A."/>
            <person name="von Dassow P."/>
            <person name="Vyverman W."/>
            <person name="Willis A."/>
            <person name="Wyrwicz L.S."/>
            <person name="Rokhsar D.S."/>
            <person name="Weissenbach J."/>
            <person name="Armbrust E.V."/>
            <person name="Green B.R."/>
            <person name="Van de Peer Y."/>
            <person name="Grigoriev I.V."/>
        </authorList>
    </citation>
    <scope>NUCLEOTIDE SEQUENCE [LARGE SCALE GENOMIC DNA]</scope>
    <source>
        <strain evidence="2 3">CCMP1335</strain>
    </source>
</reference>
<evidence type="ECO:0000256" key="1">
    <source>
        <dbReference type="SAM" id="MobiDB-lite"/>
    </source>
</evidence>
<dbReference type="InParanoid" id="B8C5J9"/>
<name>B8C5J9_THAPS</name>
<feature type="compositionally biased region" description="Polar residues" evidence="1">
    <location>
        <begin position="565"/>
        <end position="574"/>
    </location>
</feature>
<feature type="compositionally biased region" description="Basic and acidic residues" evidence="1">
    <location>
        <begin position="581"/>
        <end position="590"/>
    </location>
</feature>
<dbReference type="Proteomes" id="UP000001449">
    <property type="component" value="Chromosome 6"/>
</dbReference>
<feature type="region of interest" description="Disordered" evidence="1">
    <location>
        <begin position="36"/>
        <end position="58"/>
    </location>
</feature>
<dbReference type="eggNOG" id="ENOG502R93P">
    <property type="taxonomic scope" value="Eukaryota"/>
</dbReference>
<evidence type="ECO:0000313" key="2">
    <source>
        <dbReference type="EMBL" id="EED91132.1"/>
    </source>
</evidence>
<sequence>MNAYNPGTMATSRDSTSLQTTFQVPTKTTVGANNINGFRVSPGEGRAGASAGGAGDRGAIEKASTDSLGGIGGNSPILGVRGGGMRRNSSNNSLDIAASIFSSIQSYERSCDNFNDWGTERNGAASVGRDANGGMMINNNNNMNNMGMMPGMNINGNNIVSHQTGMGMFNQFGRFYNPTSSSSNRVSNGNVDDTPNSIFNGNQQQQQLQLEQMNRLALDGMFGGLQPPPFAGAMGVGQQQQQRAAVQAHLAQMNRQIEMEQMMLQQQQLNGLGGGLPNSGVIFNTNGLPMNNNNDAKFNNSSSRREFKNLLEGFSREELLNEVSRRRSSRRESRNFMEEMGLGFPQQRPGIPRTNSRTLNGLDELFGGGYGGQMEATVTGVSTKGYATANSLDSQPSLAASVDVCGATGGGRSSITAIPTNEAPKDGTYDMSTASEHQNTLNDTTKRSDQFCVICVPTNMSSVTDKRSRDLSDEPGMNMDKERLVATAGGAADTRDKDDKNTSTAKKRSNSASSLDTLISIFGDELAELDREKSGQAADDDAKSTSSSLSLFNQMMDQAAATAANMKNRQSLESNEAGEEDITKNNDDPRPIVCSNYGPSSARQHLNNVLDPGRKIPHAQFGMHPMYPSVSNSYANMMNMQAVGMGTLAPFEAAMLRNEQAARDNMNIAMFLQSGRGDSTAAMMSRLSGMNGIEQRADELVGQNKQLTKAEVEMVNSKPKDDPAKALETFLKLYGEAAEKSKDTMLKSIEDTEASLASLHEWDRSQGLRKCHSRTVVKTRRSRAKLKAFLLGEQQPLEPKKKRSKKNREMDLQ</sequence>
<dbReference type="GeneID" id="7448603"/>
<dbReference type="KEGG" id="tps:THAPSDRAFT_23072"/>
<dbReference type="RefSeq" id="XP_002291025.1">
    <property type="nucleotide sequence ID" value="XM_002290989.1"/>
</dbReference>
<reference evidence="2 3" key="1">
    <citation type="journal article" date="2004" name="Science">
        <title>The genome of the diatom Thalassiosira pseudonana: ecology, evolution, and metabolism.</title>
        <authorList>
            <person name="Armbrust E.V."/>
            <person name="Berges J.A."/>
            <person name="Bowler C."/>
            <person name="Green B.R."/>
            <person name="Martinez D."/>
            <person name="Putnam N.H."/>
            <person name="Zhou S."/>
            <person name="Allen A.E."/>
            <person name="Apt K.E."/>
            <person name="Bechner M."/>
            <person name="Brzezinski M.A."/>
            <person name="Chaal B.K."/>
            <person name="Chiovitti A."/>
            <person name="Davis A.K."/>
            <person name="Demarest M.S."/>
            <person name="Detter J.C."/>
            <person name="Glavina T."/>
            <person name="Goodstein D."/>
            <person name="Hadi M.Z."/>
            <person name="Hellsten U."/>
            <person name="Hildebrand M."/>
            <person name="Jenkins B.D."/>
            <person name="Jurka J."/>
            <person name="Kapitonov V.V."/>
            <person name="Kroger N."/>
            <person name="Lau W.W."/>
            <person name="Lane T.W."/>
            <person name="Larimer F.W."/>
            <person name="Lippmeier J.C."/>
            <person name="Lucas S."/>
            <person name="Medina M."/>
            <person name="Montsant A."/>
            <person name="Obornik M."/>
            <person name="Parker M.S."/>
            <person name="Palenik B."/>
            <person name="Pazour G.J."/>
            <person name="Richardson P.M."/>
            <person name="Rynearson T.A."/>
            <person name="Saito M.A."/>
            <person name="Schwartz D.C."/>
            <person name="Thamatrakoln K."/>
            <person name="Valentin K."/>
            <person name="Vardi A."/>
            <person name="Wilkerson F.P."/>
            <person name="Rokhsar D.S."/>
        </authorList>
    </citation>
    <scope>NUCLEOTIDE SEQUENCE [LARGE SCALE GENOMIC DNA]</scope>
    <source>
        <strain evidence="2 3">CCMP1335</strain>
    </source>
</reference>
<proteinExistence type="predicted"/>
<feature type="region of interest" description="Disordered" evidence="1">
    <location>
        <begin position="790"/>
        <end position="813"/>
    </location>
</feature>
<organism evidence="2 3">
    <name type="scientific">Thalassiosira pseudonana</name>
    <name type="common">Marine diatom</name>
    <name type="synonym">Cyclotella nana</name>
    <dbReference type="NCBI Taxonomy" id="35128"/>
    <lineage>
        <taxon>Eukaryota</taxon>
        <taxon>Sar</taxon>
        <taxon>Stramenopiles</taxon>
        <taxon>Ochrophyta</taxon>
        <taxon>Bacillariophyta</taxon>
        <taxon>Coscinodiscophyceae</taxon>
        <taxon>Thalassiosirophycidae</taxon>
        <taxon>Thalassiosirales</taxon>
        <taxon>Thalassiosiraceae</taxon>
        <taxon>Thalassiosira</taxon>
    </lineage>
</organism>
<feature type="region of interest" description="Disordered" evidence="1">
    <location>
        <begin position="463"/>
        <end position="512"/>
    </location>
</feature>
<feature type="region of interest" description="Disordered" evidence="1">
    <location>
        <begin position="562"/>
        <end position="600"/>
    </location>
</feature>
<dbReference type="AlphaFoldDB" id="B8C5J9"/>
<protein>
    <submittedName>
        <fullName evidence="2">Uncharacterized protein</fullName>
    </submittedName>
</protein>
<feature type="compositionally biased region" description="Polar residues" evidence="1">
    <location>
        <begin position="430"/>
        <end position="442"/>
    </location>
</feature>
<feature type="region of interest" description="Disordered" evidence="1">
    <location>
        <begin position="415"/>
        <end position="442"/>
    </location>
</feature>
<gene>
    <name evidence="2" type="ORF">THAPSDRAFT_23072</name>
</gene>
<keyword evidence="3" id="KW-1185">Reference proteome</keyword>